<name>A0A941ANF6_9BACI</name>
<reference evidence="2" key="1">
    <citation type="submission" date="2021-03" db="EMBL/GenBank/DDBJ databases">
        <title>Bacillus suaedae sp. nov., isolated from Suaeda aralocaspica.</title>
        <authorList>
            <person name="Lei R.F.R."/>
        </authorList>
    </citation>
    <scope>NUCLEOTIDE SEQUENCE</scope>
    <source>
        <strain evidence="2">YZJH907-2</strain>
    </source>
</reference>
<sequence length="173" mass="19427">MLQLLQSLLKKKLPNNPPGNQSNMRGSLNPDHQRYIANSQSRNTSQRMMPNLSGQIGRSTPFTKGKQVNRMQNSNQLQQTRSALPLPSTTTSSKILGTLGNVQSIVKVVEESLPMIEKYSLVLPQLIKELKKDNSSKEQTKNQNEIDKMNSTRPSPQKVNNKTSRPKLYLASK</sequence>
<proteinExistence type="predicted"/>
<dbReference type="RefSeq" id="WP_210595930.1">
    <property type="nucleotide sequence ID" value="NZ_JAGKSQ010000002.1"/>
</dbReference>
<feature type="compositionally biased region" description="Polar residues" evidence="1">
    <location>
        <begin position="151"/>
        <end position="163"/>
    </location>
</feature>
<dbReference type="EMBL" id="JAGKSQ010000002">
    <property type="protein sequence ID" value="MBP3950277.1"/>
    <property type="molecule type" value="Genomic_DNA"/>
</dbReference>
<comment type="caution">
    <text evidence="2">The sequence shown here is derived from an EMBL/GenBank/DDBJ whole genome shotgun (WGS) entry which is preliminary data.</text>
</comment>
<feature type="region of interest" description="Disordered" evidence="1">
    <location>
        <begin position="133"/>
        <end position="173"/>
    </location>
</feature>
<feature type="region of interest" description="Disordered" evidence="1">
    <location>
        <begin position="11"/>
        <end position="31"/>
    </location>
</feature>
<protein>
    <recommendedName>
        <fullName evidence="4">YqfQ-like protein</fullName>
    </recommendedName>
</protein>
<evidence type="ECO:0008006" key="4">
    <source>
        <dbReference type="Google" id="ProtNLM"/>
    </source>
</evidence>
<gene>
    <name evidence="2" type="ORF">J7W16_03970</name>
</gene>
<evidence type="ECO:0000313" key="3">
    <source>
        <dbReference type="Proteomes" id="UP000678228"/>
    </source>
</evidence>
<feature type="compositionally biased region" description="Basic and acidic residues" evidence="1">
    <location>
        <begin position="133"/>
        <end position="150"/>
    </location>
</feature>
<dbReference type="Proteomes" id="UP000678228">
    <property type="component" value="Unassembled WGS sequence"/>
</dbReference>
<evidence type="ECO:0000313" key="2">
    <source>
        <dbReference type="EMBL" id="MBP3950277.1"/>
    </source>
</evidence>
<keyword evidence="3" id="KW-1185">Reference proteome</keyword>
<accession>A0A941ANF6</accession>
<organism evidence="2 3">
    <name type="scientific">Halalkalibacter suaedae</name>
    <dbReference type="NCBI Taxonomy" id="2822140"/>
    <lineage>
        <taxon>Bacteria</taxon>
        <taxon>Bacillati</taxon>
        <taxon>Bacillota</taxon>
        <taxon>Bacilli</taxon>
        <taxon>Bacillales</taxon>
        <taxon>Bacillaceae</taxon>
        <taxon>Halalkalibacter</taxon>
    </lineage>
</organism>
<dbReference type="AlphaFoldDB" id="A0A941ANF6"/>
<evidence type="ECO:0000256" key="1">
    <source>
        <dbReference type="SAM" id="MobiDB-lite"/>
    </source>
</evidence>